<feature type="compositionally biased region" description="Gly residues" evidence="1">
    <location>
        <begin position="57"/>
        <end position="86"/>
    </location>
</feature>
<gene>
    <name evidence="2" type="ORF">COHA_004180</name>
</gene>
<dbReference type="Proteomes" id="UP001205105">
    <property type="component" value="Unassembled WGS sequence"/>
</dbReference>
<name>A0AAD5DR15_9CHLO</name>
<feature type="region of interest" description="Disordered" evidence="1">
    <location>
        <begin position="305"/>
        <end position="331"/>
    </location>
</feature>
<feature type="compositionally biased region" description="Low complexity" evidence="1">
    <location>
        <begin position="87"/>
        <end position="98"/>
    </location>
</feature>
<feature type="compositionally biased region" description="Basic and acidic residues" evidence="1">
    <location>
        <begin position="120"/>
        <end position="130"/>
    </location>
</feature>
<accession>A0AAD5DR15</accession>
<evidence type="ECO:0000313" key="2">
    <source>
        <dbReference type="EMBL" id="KAI7842157.1"/>
    </source>
</evidence>
<organism evidence="2 3">
    <name type="scientific">Chlorella ohadii</name>
    <dbReference type="NCBI Taxonomy" id="2649997"/>
    <lineage>
        <taxon>Eukaryota</taxon>
        <taxon>Viridiplantae</taxon>
        <taxon>Chlorophyta</taxon>
        <taxon>core chlorophytes</taxon>
        <taxon>Trebouxiophyceae</taxon>
        <taxon>Chlorellales</taxon>
        <taxon>Chlorellaceae</taxon>
        <taxon>Chlorella clade</taxon>
        <taxon>Chlorella</taxon>
    </lineage>
</organism>
<sequence length="362" mass="36265">MNELSERLQARGLTEEERQALQSQIVAKADEMRLLRQQLARGRAGSSSGSARRSSGGSNGGSEGGSDGDDGGGGSGSGKGGGGSGGAAREANAAMGGSSEEGNLSEADGDSDAAMPSSSEQKRGSKEGDGRAVAGGEGSDGEGSHNIEAAMRSSSEEGEGVAAMAGGEGSDGEGGHGASDGGSSVHTGEVQQMLFVGDDVDQEGAADDLAQQVAELGPVHMAQQQQQRKWVWEWRAAVVPALATCAAQPFSAACHAAPGQPCGLHLQIALLGLSLQHALLRTASLATLSVFLSPYVARAAVETPAEPGDKAAPMPTPLAAQPSCHHAHTSGKPATQLAFTYVARLAGAGARTSCCPLQPQCA</sequence>
<proteinExistence type="predicted"/>
<feature type="region of interest" description="Disordered" evidence="1">
    <location>
        <begin position="37"/>
        <end position="185"/>
    </location>
</feature>
<keyword evidence="3" id="KW-1185">Reference proteome</keyword>
<dbReference type="AlphaFoldDB" id="A0AAD5DR15"/>
<evidence type="ECO:0000256" key="1">
    <source>
        <dbReference type="SAM" id="MobiDB-lite"/>
    </source>
</evidence>
<evidence type="ECO:0000313" key="3">
    <source>
        <dbReference type="Proteomes" id="UP001205105"/>
    </source>
</evidence>
<dbReference type="EMBL" id="JADXDR010000055">
    <property type="protein sequence ID" value="KAI7842157.1"/>
    <property type="molecule type" value="Genomic_DNA"/>
</dbReference>
<comment type="caution">
    <text evidence="2">The sequence shown here is derived from an EMBL/GenBank/DDBJ whole genome shotgun (WGS) entry which is preliminary data.</text>
</comment>
<reference evidence="2" key="1">
    <citation type="submission" date="2020-11" db="EMBL/GenBank/DDBJ databases">
        <title>Chlorella ohadii genome sequencing and assembly.</title>
        <authorList>
            <person name="Murik O."/>
            <person name="Treves H."/>
            <person name="Kedem I."/>
            <person name="Shotland Y."/>
            <person name="Kaplan A."/>
        </authorList>
    </citation>
    <scope>NUCLEOTIDE SEQUENCE</scope>
    <source>
        <strain evidence="2">1</strain>
    </source>
</reference>
<feature type="compositionally biased region" description="Low complexity" evidence="1">
    <location>
        <begin position="37"/>
        <end position="56"/>
    </location>
</feature>
<protein>
    <submittedName>
        <fullName evidence="2">Uncharacterized protein</fullName>
    </submittedName>
</protein>